<keyword evidence="2" id="KW-0294">Fucose metabolism</keyword>
<evidence type="ECO:0000313" key="5">
    <source>
        <dbReference type="EMBL" id="CAK4034788.1"/>
    </source>
</evidence>
<dbReference type="GO" id="GO:0006004">
    <property type="term" value="P:fucose metabolic process"/>
    <property type="evidence" value="ECO:0007669"/>
    <property type="project" value="UniProtKB-KW"/>
</dbReference>
<keyword evidence="4" id="KW-0812">Transmembrane</keyword>
<dbReference type="CDD" id="cd11296">
    <property type="entry name" value="O-FucT_like"/>
    <property type="match status" value="1"/>
</dbReference>
<feature type="transmembrane region" description="Helical" evidence="4">
    <location>
        <begin position="6"/>
        <end position="29"/>
    </location>
</feature>
<evidence type="ECO:0000256" key="1">
    <source>
        <dbReference type="ARBA" id="ARBA00022679"/>
    </source>
</evidence>
<keyword evidence="3" id="KW-0119">Carbohydrate metabolism</keyword>
<keyword evidence="4" id="KW-0472">Membrane</keyword>
<gene>
    <name evidence="5" type="ORF">LECACI_7A009946</name>
</gene>
<evidence type="ECO:0000256" key="3">
    <source>
        <dbReference type="ARBA" id="ARBA00023277"/>
    </source>
</evidence>
<dbReference type="InterPro" id="IPR019378">
    <property type="entry name" value="GDP-Fuc_O-FucTrfase"/>
</dbReference>
<keyword evidence="1" id="KW-0808">Transferase</keyword>
<organism evidence="5 6">
    <name type="scientific">Lecanosticta acicola</name>
    <dbReference type="NCBI Taxonomy" id="111012"/>
    <lineage>
        <taxon>Eukaryota</taxon>
        <taxon>Fungi</taxon>
        <taxon>Dikarya</taxon>
        <taxon>Ascomycota</taxon>
        <taxon>Pezizomycotina</taxon>
        <taxon>Dothideomycetes</taxon>
        <taxon>Dothideomycetidae</taxon>
        <taxon>Mycosphaerellales</taxon>
        <taxon>Mycosphaerellaceae</taxon>
        <taxon>Lecanosticta</taxon>
    </lineage>
</organism>
<keyword evidence="4" id="KW-1133">Transmembrane helix</keyword>
<dbReference type="Gene3D" id="3.40.50.11350">
    <property type="match status" value="1"/>
</dbReference>
<keyword evidence="6" id="KW-1185">Reference proteome</keyword>
<accession>A0AAI8Z9A3</accession>
<dbReference type="EMBL" id="CAVMBE010000137">
    <property type="protein sequence ID" value="CAK4034788.1"/>
    <property type="molecule type" value="Genomic_DNA"/>
</dbReference>
<evidence type="ECO:0000313" key="6">
    <source>
        <dbReference type="Proteomes" id="UP001296104"/>
    </source>
</evidence>
<reference evidence="5" key="1">
    <citation type="submission" date="2023-11" db="EMBL/GenBank/DDBJ databases">
        <authorList>
            <person name="Alioto T."/>
            <person name="Alioto T."/>
            <person name="Gomez Garrido J."/>
        </authorList>
    </citation>
    <scope>NUCLEOTIDE SEQUENCE</scope>
</reference>
<dbReference type="Proteomes" id="UP001296104">
    <property type="component" value="Unassembled WGS sequence"/>
</dbReference>
<dbReference type="GO" id="GO:0016740">
    <property type="term" value="F:transferase activity"/>
    <property type="evidence" value="ECO:0007669"/>
    <property type="project" value="UniProtKB-KW"/>
</dbReference>
<proteinExistence type="predicted"/>
<dbReference type="AlphaFoldDB" id="A0AAI8Z9A3"/>
<comment type="caution">
    <text evidence="5">The sequence shown here is derived from an EMBL/GenBank/DDBJ whole genome shotgun (WGS) entry which is preliminary data.</text>
</comment>
<protein>
    <submittedName>
        <fullName evidence="5">Uncharacterized protein</fullName>
    </submittedName>
</protein>
<sequence>MTAVTSIWSGFSLRARIAVAFITLLPLYYASFQFRYHGSAPSFMTNLRPLKEIPQQVFVETALQHQVSDPFDIDPLRELCQNRKPRNDIIISCAPGTGGVGNIRSYMLHCTRFAMEAGASMLLPHFHRRSKSDLFELFGDVADFEHFFDREHFVTTMQSACPHMQILDSPEEDWSNANTEIPHWGLALNVSTQLHPSPWRREFDAWFEENFAQVPKPVLLTSGDPGRDRAVMDDGMGVYYTIGRVLEFRPDARRLAMLCVEALSRRFHLAIDPTRNIYPHSYMGAHLRLDSDAVKAGWPVDFEQQTDWYINQTLTHDLRTIYAAGGTDSDLARFAAKAKNFQIDVVSKHELLLGNELKELKNLLWDQRGLVDFEVLLRGSQYGGYARSSFSHNIAFRRRYNSFMKDGGGGGEGARDPFLESVENHYQDELSVVYGRFDAAWEDEGVRTMWP</sequence>
<evidence type="ECO:0000256" key="4">
    <source>
        <dbReference type="SAM" id="Phobius"/>
    </source>
</evidence>
<dbReference type="Pfam" id="PF10250">
    <property type="entry name" value="O-FucT"/>
    <property type="match status" value="1"/>
</dbReference>
<evidence type="ECO:0000256" key="2">
    <source>
        <dbReference type="ARBA" id="ARBA00023253"/>
    </source>
</evidence>
<name>A0AAI8Z9A3_9PEZI</name>